<dbReference type="SMART" id="SM00911">
    <property type="entry name" value="HWE_HK"/>
    <property type="match status" value="1"/>
</dbReference>
<dbReference type="SMART" id="SM01079">
    <property type="entry name" value="CHASE"/>
    <property type="match status" value="1"/>
</dbReference>
<dbReference type="PROSITE" id="PS50839">
    <property type="entry name" value="CHASE"/>
    <property type="match status" value="1"/>
</dbReference>
<dbReference type="GO" id="GO:0007165">
    <property type="term" value="P:signal transduction"/>
    <property type="evidence" value="ECO:0007669"/>
    <property type="project" value="UniProtKB-ARBA"/>
</dbReference>
<dbReference type="Pfam" id="PF03924">
    <property type="entry name" value="CHASE"/>
    <property type="match status" value="1"/>
</dbReference>
<evidence type="ECO:0000256" key="6">
    <source>
        <dbReference type="ARBA" id="ARBA00022692"/>
    </source>
</evidence>
<feature type="domain" description="CHASE" evidence="13">
    <location>
        <begin position="84"/>
        <end position="258"/>
    </location>
</feature>
<dbReference type="Proteomes" id="UP000548867">
    <property type="component" value="Unassembled WGS sequence"/>
</dbReference>
<feature type="transmembrane region" description="Helical" evidence="12">
    <location>
        <begin position="305"/>
        <end position="328"/>
    </location>
</feature>
<dbReference type="InterPro" id="IPR042240">
    <property type="entry name" value="CHASE_sf"/>
</dbReference>
<dbReference type="GO" id="GO:0005524">
    <property type="term" value="F:ATP binding"/>
    <property type="evidence" value="ECO:0007669"/>
    <property type="project" value="UniProtKB-KW"/>
</dbReference>
<organism evidence="14 15">
    <name type="scientific">Novosphingobium sediminicola</name>
    <dbReference type="NCBI Taxonomy" id="563162"/>
    <lineage>
        <taxon>Bacteria</taxon>
        <taxon>Pseudomonadati</taxon>
        <taxon>Pseudomonadota</taxon>
        <taxon>Alphaproteobacteria</taxon>
        <taxon>Sphingomonadales</taxon>
        <taxon>Sphingomonadaceae</taxon>
        <taxon>Novosphingobium</taxon>
    </lineage>
</organism>
<evidence type="ECO:0000313" key="14">
    <source>
        <dbReference type="EMBL" id="MBB3956326.1"/>
    </source>
</evidence>
<gene>
    <name evidence="14" type="ORF">GGR38_003289</name>
</gene>
<keyword evidence="11 12" id="KW-0472">Membrane</keyword>
<dbReference type="GO" id="GO:0004673">
    <property type="term" value="F:protein histidine kinase activity"/>
    <property type="evidence" value="ECO:0007669"/>
    <property type="project" value="UniProtKB-EC"/>
</dbReference>
<dbReference type="Pfam" id="PF07536">
    <property type="entry name" value="HWE_HK"/>
    <property type="match status" value="1"/>
</dbReference>
<name>A0A7W6CGY0_9SPHN</name>
<dbReference type="Gene3D" id="3.30.565.10">
    <property type="entry name" value="Histidine kinase-like ATPase, C-terminal domain"/>
    <property type="match status" value="1"/>
</dbReference>
<evidence type="ECO:0000256" key="1">
    <source>
        <dbReference type="ARBA" id="ARBA00000085"/>
    </source>
</evidence>
<feature type="transmembrane region" description="Helical" evidence="12">
    <location>
        <begin position="21"/>
        <end position="40"/>
    </location>
</feature>
<protein>
    <recommendedName>
        <fullName evidence="3">histidine kinase</fullName>
        <ecNumber evidence="3">2.7.13.3</ecNumber>
    </recommendedName>
</protein>
<dbReference type="PANTHER" id="PTHR41523:SF8">
    <property type="entry name" value="ETHYLENE RESPONSE SENSOR PROTEIN"/>
    <property type="match status" value="1"/>
</dbReference>
<dbReference type="Gene3D" id="3.30.450.350">
    <property type="entry name" value="CHASE domain"/>
    <property type="match status" value="1"/>
</dbReference>
<evidence type="ECO:0000256" key="5">
    <source>
        <dbReference type="ARBA" id="ARBA00022679"/>
    </source>
</evidence>
<dbReference type="InterPro" id="IPR011102">
    <property type="entry name" value="Sig_transdc_His_kinase_HWE"/>
</dbReference>
<comment type="subcellular location">
    <subcellularLocation>
        <location evidence="2">Membrane</location>
    </subcellularLocation>
</comment>
<evidence type="ECO:0000256" key="12">
    <source>
        <dbReference type="SAM" id="Phobius"/>
    </source>
</evidence>
<keyword evidence="7" id="KW-0547">Nucleotide-binding</keyword>
<proteinExistence type="predicted"/>
<evidence type="ECO:0000256" key="7">
    <source>
        <dbReference type="ARBA" id="ARBA00022741"/>
    </source>
</evidence>
<keyword evidence="15" id="KW-1185">Reference proteome</keyword>
<evidence type="ECO:0000256" key="3">
    <source>
        <dbReference type="ARBA" id="ARBA00012438"/>
    </source>
</evidence>
<evidence type="ECO:0000256" key="8">
    <source>
        <dbReference type="ARBA" id="ARBA00022777"/>
    </source>
</evidence>
<keyword evidence="6 12" id="KW-0812">Transmembrane</keyword>
<dbReference type="AlphaFoldDB" id="A0A7W6CGY0"/>
<dbReference type="EMBL" id="JACIDX010000013">
    <property type="protein sequence ID" value="MBB3956326.1"/>
    <property type="molecule type" value="Genomic_DNA"/>
</dbReference>
<evidence type="ECO:0000256" key="10">
    <source>
        <dbReference type="ARBA" id="ARBA00022989"/>
    </source>
</evidence>
<sequence length="559" mass="61328">MDRIIAHKVGTQGWYERMPRALPIAGFVLAMLATLLYAYTTERTENRQRRQQARAAASVVGASLGRRVNAHTAYLRATALLLEKRNDMTQAAFIVLSQELSGDDEYRGSEGISWAEAITPGQIPAFEAARRAEGMTNFTVHPAPAPGARVLMPVTYLGDPTPRRRLSYGFDMYSEIQRRTAIDRAEHEKRPIATGPIRLEMDRGRPAWPGFLIYMPLFDKGTGRIRGVLGAPFNAQVFLQSVIELEPVNDFAVSLYDGAVRPDRLLAQVGPAEGSDGQVQMPVMVAHRPMVLVVSPPAAPGLSKVAIITLALGSVVAGLLAGMAWLVARQASEDRASLAWLREQASIRGVLSRELNHRVKNTLANVLSIIALTRRRNRDPSSPALNEFADALEGRIRALSATHDLLIASNWGTTPLRGVIEAELAPYARGDTVMLEGPDVELAPNDALSLGLAIHELATNASKYGALSVEGACVCIRWALYGADRVRVNWEECRGPPVPEQRQRGFGTELIERILAHELGERFELVFAREGVRCEMLLPLRSPAMFKMRAKRGEGADQL</sequence>
<dbReference type="EC" id="2.7.13.3" evidence="3"/>
<evidence type="ECO:0000256" key="2">
    <source>
        <dbReference type="ARBA" id="ARBA00004370"/>
    </source>
</evidence>
<evidence type="ECO:0000256" key="9">
    <source>
        <dbReference type="ARBA" id="ARBA00022840"/>
    </source>
</evidence>
<dbReference type="InterPro" id="IPR006189">
    <property type="entry name" value="CHASE_dom"/>
</dbReference>
<keyword evidence="8 14" id="KW-0418">Kinase</keyword>
<dbReference type="RefSeq" id="WP_183627223.1">
    <property type="nucleotide sequence ID" value="NZ_JACIDX010000013.1"/>
</dbReference>
<comment type="caution">
    <text evidence="14">The sequence shown here is derived from an EMBL/GenBank/DDBJ whole genome shotgun (WGS) entry which is preliminary data.</text>
</comment>
<evidence type="ECO:0000256" key="4">
    <source>
        <dbReference type="ARBA" id="ARBA00022553"/>
    </source>
</evidence>
<evidence type="ECO:0000313" key="15">
    <source>
        <dbReference type="Proteomes" id="UP000548867"/>
    </source>
</evidence>
<keyword evidence="10 12" id="KW-1133">Transmembrane helix</keyword>
<keyword evidence="4" id="KW-0597">Phosphoprotein</keyword>
<dbReference type="PANTHER" id="PTHR41523">
    <property type="entry name" value="TWO-COMPONENT SYSTEM SENSOR PROTEIN"/>
    <property type="match status" value="1"/>
</dbReference>
<keyword evidence="9" id="KW-0067">ATP-binding</keyword>
<accession>A0A7W6CGY0</accession>
<keyword evidence="5" id="KW-0808">Transferase</keyword>
<comment type="catalytic activity">
    <reaction evidence="1">
        <text>ATP + protein L-histidine = ADP + protein N-phospho-L-histidine.</text>
        <dbReference type="EC" id="2.7.13.3"/>
    </reaction>
</comment>
<evidence type="ECO:0000259" key="13">
    <source>
        <dbReference type="PROSITE" id="PS50839"/>
    </source>
</evidence>
<dbReference type="GO" id="GO:0016020">
    <property type="term" value="C:membrane"/>
    <property type="evidence" value="ECO:0007669"/>
    <property type="project" value="UniProtKB-SubCell"/>
</dbReference>
<reference evidence="14 15" key="1">
    <citation type="submission" date="2020-08" db="EMBL/GenBank/DDBJ databases">
        <title>Genomic Encyclopedia of Type Strains, Phase IV (KMG-IV): sequencing the most valuable type-strain genomes for metagenomic binning, comparative biology and taxonomic classification.</title>
        <authorList>
            <person name="Goeker M."/>
        </authorList>
    </citation>
    <scope>NUCLEOTIDE SEQUENCE [LARGE SCALE GENOMIC DNA]</scope>
    <source>
        <strain evidence="14 15">DSM 27057</strain>
    </source>
</reference>
<dbReference type="InterPro" id="IPR036890">
    <property type="entry name" value="HATPase_C_sf"/>
</dbReference>
<evidence type="ECO:0000256" key="11">
    <source>
        <dbReference type="ARBA" id="ARBA00023136"/>
    </source>
</evidence>